<keyword evidence="2" id="KW-1185">Reference proteome</keyword>
<proteinExistence type="predicted"/>
<gene>
    <name evidence="1" type="ORF">LPU83_3102</name>
</gene>
<evidence type="ECO:0000313" key="2">
    <source>
        <dbReference type="Proteomes" id="UP000019443"/>
    </source>
</evidence>
<dbReference type="AlphaFoldDB" id="W6RBU8"/>
<dbReference type="PATRIC" id="fig|348824.6.peg.3347"/>
<protein>
    <submittedName>
        <fullName evidence="1">Uncharacterized protein</fullName>
    </submittedName>
</protein>
<name>W6RBU8_9HYPH</name>
<accession>W6RBU8</accession>
<evidence type="ECO:0000313" key="1">
    <source>
        <dbReference type="EMBL" id="CDM58752.1"/>
    </source>
</evidence>
<reference evidence="1" key="1">
    <citation type="submission" date="2013-11" db="EMBL/GenBank/DDBJ databases">
        <title>Draft genome sequence of the broad-host-range Rhizobium sp. LPU83 strain, a member of the low-genetic diversity Oregon-like Rhizobium sp. group.</title>
        <authorList>
            <person name="Wibberg D."/>
            <person name="Puehler A."/>
            <person name="Schlueter A."/>
        </authorList>
    </citation>
    <scope>NUCLEOTIDE SEQUENCE [LARGE SCALE GENOMIC DNA]</scope>
    <source>
        <strain evidence="1">LPU83</strain>
    </source>
</reference>
<sequence>MSCRGATMGDDPSEGIRRALELLPIRNLDLQVYASNVRWWADFAQQYADADKASDEMRASGRIVAVLEEFESICHGKPISSKVDLMIDYALRPASPICLYLSSGFAWGASDAGSR</sequence>
<organism evidence="1 2">
    <name type="scientific">Rhizobium favelukesii</name>
    <dbReference type="NCBI Taxonomy" id="348824"/>
    <lineage>
        <taxon>Bacteria</taxon>
        <taxon>Pseudomonadati</taxon>
        <taxon>Pseudomonadota</taxon>
        <taxon>Alphaproteobacteria</taxon>
        <taxon>Hyphomicrobiales</taxon>
        <taxon>Rhizobiaceae</taxon>
        <taxon>Rhizobium/Agrobacterium group</taxon>
        <taxon>Rhizobium</taxon>
    </lineage>
</organism>
<dbReference type="HOGENOM" id="CLU_2107053_0_0_5"/>
<dbReference type="KEGG" id="rhl:LPU83_3102"/>
<dbReference type="EMBL" id="HG916852">
    <property type="protein sequence ID" value="CDM58752.1"/>
    <property type="molecule type" value="Genomic_DNA"/>
</dbReference>
<dbReference type="Proteomes" id="UP000019443">
    <property type="component" value="Chromosome"/>
</dbReference>